<protein>
    <submittedName>
        <fullName evidence="2">Putative secreted protein</fullName>
    </submittedName>
</protein>
<reference evidence="2" key="1">
    <citation type="submission" date="2014-03" db="EMBL/GenBank/DDBJ databases">
        <title>The sialotranscriptome of Amblyomma triste, Amblyomma parvum and Amblyomma cajennense ticks, uncovered by 454-based RNA-seq.</title>
        <authorList>
            <person name="Garcia G.R."/>
            <person name="Gardinassi L.G."/>
            <person name="Ribeiro J.M."/>
            <person name="Anatriello E."/>
            <person name="Ferreira B.R."/>
            <person name="Moreira H.N."/>
            <person name="Mafra C."/>
            <person name="Olegario M.M."/>
            <person name="Szabo P.J."/>
            <person name="Miranda-Santos I.K."/>
            <person name="Maruyama S.R."/>
        </authorList>
    </citation>
    <scope>NUCLEOTIDE SEQUENCE</scope>
    <source>
        <strain evidence="2">Uberlandia</strain>
        <tissue evidence="2">Salivary glands</tissue>
    </source>
</reference>
<dbReference type="SUPFAM" id="SSF57362">
    <property type="entry name" value="BPTI-like"/>
    <property type="match status" value="1"/>
</dbReference>
<sequence>MNSLTSLALLVFVASAFLLVEAGRNGRGKQVREKIPDEDEYVGSVEECATTNERNCSYHRRQGCDCMPPLPNGRNRFLNYFYSPKKNRCFLSPAGLDSGCNSFENEDDCWRECVRKKPRSKRVVGKQKKN</sequence>
<keyword evidence="1" id="KW-0732">Signal</keyword>
<dbReference type="Gene3D" id="4.10.410.10">
    <property type="entry name" value="Pancreatic trypsin inhibitor Kunitz domain"/>
    <property type="match status" value="1"/>
</dbReference>
<dbReference type="GO" id="GO:0004867">
    <property type="term" value="F:serine-type endopeptidase inhibitor activity"/>
    <property type="evidence" value="ECO:0007669"/>
    <property type="project" value="InterPro"/>
</dbReference>
<dbReference type="EMBL" id="GBBK01004839">
    <property type="protein sequence ID" value="JAC19643.1"/>
    <property type="molecule type" value="mRNA"/>
</dbReference>
<organism evidence="2">
    <name type="scientific">Amblyomma cajennense</name>
    <name type="common">Cayenne tick</name>
    <name type="synonym">Acarus cajennensis</name>
    <dbReference type="NCBI Taxonomy" id="34607"/>
    <lineage>
        <taxon>Eukaryota</taxon>
        <taxon>Metazoa</taxon>
        <taxon>Ecdysozoa</taxon>
        <taxon>Arthropoda</taxon>
        <taxon>Chelicerata</taxon>
        <taxon>Arachnida</taxon>
        <taxon>Acari</taxon>
        <taxon>Parasitiformes</taxon>
        <taxon>Ixodida</taxon>
        <taxon>Ixodoidea</taxon>
        <taxon>Ixodidae</taxon>
        <taxon>Amblyomminae</taxon>
        <taxon>Amblyomma</taxon>
    </lineage>
</organism>
<dbReference type="InterPro" id="IPR036880">
    <property type="entry name" value="Kunitz_BPTI_sf"/>
</dbReference>
<name>A0A023FG01_AMBCJ</name>
<dbReference type="AlphaFoldDB" id="A0A023FG01"/>
<feature type="chain" id="PRO_5001516638" evidence="1">
    <location>
        <begin position="23"/>
        <end position="130"/>
    </location>
</feature>
<evidence type="ECO:0000313" key="2">
    <source>
        <dbReference type="EMBL" id="JAC19643.1"/>
    </source>
</evidence>
<proteinExistence type="evidence at transcript level"/>
<evidence type="ECO:0000256" key="1">
    <source>
        <dbReference type="SAM" id="SignalP"/>
    </source>
</evidence>
<accession>A0A023FG01</accession>
<feature type="signal peptide" evidence="1">
    <location>
        <begin position="1"/>
        <end position="22"/>
    </location>
</feature>